<comment type="caution">
    <text evidence="1">The sequence shown here is derived from an EMBL/GenBank/DDBJ whole genome shotgun (WGS) entry which is preliminary data.</text>
</comment>
<gene>
    <name evidence="1" type="ORF">DWZ24_15965</name>
</gene>
<protein>
    <submittedName>
        <fullName evidence="1">Site-specific integrase</fullName>
    </submittedName>
</protein>
<feature type="non-terminal residue" evidence="1">
    <location>
        <position position="96"/>
    </location>
</feature>
<evidence type="ECO:0000313" key="1">
    <source>
        <dbReference type="EMBL" id="RHN12459.1"/>
    </source>
</evidence>
<reference evidence="1 2" key="1">
    <citation type="submission" date="2018-08" db="EMBL/GenBank/DDBJ databases">
        <title>A genome reference for cultivated species of the human gut microbiota.</title>
        <authorList>
            <person name="Zou Y."/>
            <person name="Xue W."/>
            <person name="Luo G."/>
        </authorList>
    </citation>
    <scope>NUCLEOTIDE SEQUENCE [LARGE SCALE GENOMIC DNA]</scope>
    <source>
        <strain evidence="1 2">AF31-13BH</strain>
    </source>
</reference>
<dbReference type="AlphaFoldDB" id="A0A415U2Z9"/>
<organism evidence="1 2">
    <name type="scientific">Dorea formicigenerans</name>
    <dbReference type="NCBI Taxonomy" id="39486"/>
    <lineage>
        <taxon>Bacteria</taxon>
        <taxon>Bacillati</taxon>
        <taxon>Bacillota</taxon>
        <taxon>Clostridia</taxon>
        <taxon>Lachnospirales</taxon>
        <taxon>Lachnospiraceae</taxon>
        <taxon>Dorea</taxon>
    </lineage>
</organism>
<dbReference type="EMBL" id="QRQQ01000034">
    <property type="protein sequence ID" value="RHN12459.1"/>
    <property type="molecule type" value="Genomic_DNA"/>
</dbReference>
<name>A0A415U2Z9_9FIRM</name>
<accession>A0A415U2Z9</accession>
<dbReference type="Proteomes" id="UP000285652">
    <property type="component" value="Unassembled WGS sequence"/>
</dbReference>
<evidence type="ECO:0000313" key="2">
    <source>
        <dbReference type="Proteomes" id="UP000285652"/>
    </source>
</evidence>
<proteinExistence type="predicted"/>
<sequence>MAKGSVRKKGKKWYYRFYVEDASGNLVQKECVGTESKSETEKLLRQAMDDYEKKKFVAKAENLTVGQLLDVWAEEELKTGTLSNGTVENYLGTIRN</sequence>